<sequence length="178" mass="20193">MEYNSNFISHSLKNTYTNLTSLCLPCSSSSDHHLRYGEGVKQETTSLGREQIDAIGAFPQTVGLQLKKITMKSLLLLLIEIQIGVELNTHRGANVIEFLISRLSLNSHRHYFLRLRISVDGFRRLTTLSNVGGLMRKDEDQHLGYWCWRKQVVVTGMVMGLGQWNQLKNGSTSPSDVW</sequence>
<reference evidence="1 2" key="1">
    <citation type="submission" date="2022-01" db="EMBL/GenBank/DDBJ databases">
        <authorList>
            <person name="Xiong W."/>
            <person name="Schranz E."/>
        </authorList>
    </citation>
    <scope>NUCLEOTIDE SEQUENCE [LARGE SCALE GENOMIC DNA]</scope>
</reference>
<keyword evidence="2" id="KW-1185">Reference proteome</keyword>
<protein>
    <submittedName>
        <fullName evidence="1">Uncharacterized protein</fullName>
    </submittedName>
</protein>
<name>A0AAU9MJL0_9ASTR</name>
<accession>A0AAU9MJL0</accession>
<proteinExistence type="predicted"/>
<comment type="caution">
    <text evidence="1">The sequence shown here is derived from an EMBL/GenBank/DDBJ whole genome shotgun (WGS) entry which is preliminary data.</text>
</comment>
<dbReference type="Proteomes" id="UP001157418">
    <property type="component" value="Unassembled WGS sequence"/>
</dbReference>
<gene>
    <name evidence="1" type="ORF">LVIROSA_LOCUS13085</name>
</gene>
<dbReference type="EMBL" id="CAKMRJ010002223">
    <property type="protein sequence ID" value="CAH1425972.1"/>
    <property type="molecule type" value="Genomic_DNA"/>
</dbReference>
<dbReference type="AlphaFoldDB" id="A0AAU9MJL0"/>
<organism evidence="1 2">
    <name type="scientific">Lactuca virosa</name>
    <dbReference type="NCBI Taxonomy" id="75947"/>
    <lineage>
        <taxon>Eukaryota</taxon>
        <taxon>Viridiplantae</taxon>
        <taxon>Streptophyta</taxon>
        <taxon>Embryophyta</taxon>
        <taxon>Tracheophyta</taxon>
        <taxon>Spermatophyta</taxon>
        <taxon>Magnoliopsida</taxon>
        <taxon>eudicotyledons</taxon>
        <taxon>Gunneridae</taxon>
        <taxon>Pentapetalae</taxon>
        <taxon>asterids</taxon>
        <taxon>campanulids</taxon>
        <taxon>Asterales</taxon>
        <taxon>Asteraceae</taxon>
        <taxon>Cichorioideae</taxon>
        <taxon>Cichorieae</taxon>
        <taxon>Lactucinae</taxon>
        <taxon>Lactuca</taxon>
    </lineage>
</organism>
<evidence type="ECO:0000313" key="1">
    <source>
        <dbReference type="EMBL" id="CAH1425972.1"/>
    </source>
</evidence>
<evidence type="ECO:0000313" key="2">
    <source>
        <dbReference type="Proteomes" id="UP001157418"/>
    </source>
</evidence>